<keyword evidence="3" id="KW-1185">Reference proteome</keyword>
<proteinExistence type="predicted"/>
<feature type="region of interest" description="Disordered" evidence="1">
    <location>
        <begin position="38"/>
        <end position="58"/>
    </location>
</feature>
<dbReference type="AlphaFoldDB" id="A0A0M3KEJ6"/>
<organism evidence="4">
    <name type="scientific">Anisakis simplex</name>
    <name type="common">Herring worm</name>
    <dbReference type="NCBI Taxonomy" id="6269"/>
    <lineage>
        <taxon>Eukaryota</taxon>
        <taxon>Metazoa</taxon>
        <taxon>Ecdysozoa</taxon>
        <taxon>Nematoda</taxon>
        <taxon>Chromadorea</taxon>
        <taxon>Rhabditida</taxon>
        <taxon>Spirurina</taxon>
        <taxon>Ascaridomorpha</taxon>
        <taxon>Ascaridoidea</taxon>
        <taxon>Anisakidae</taxon>
        <taxon>Anisakis</taxon>
        <taxon>Anisakis simplex complex</taxon>
    </lineage>
</organism>
<sequence>MIPPLIQLDTSKNFFESVVPFSIKKVEQFLDATTVVNDNDDWHSEDENNSSDENLASDLGSEKDISLLLEGYEKKANMVYHCDICNIDVHGSECWERHLKGKRHRKANGALKRRLAREEQLKSRDEDEKCNDVSFEPNKIDNEIEINS</sequence>
<dbReference type="WBParaSite" id="ASIM_0001940301-mRNA-1">
    <property type="protein sequence ID" value="ASIM_0001940301-mRNA-1"/>
    <property type="gene ID" value="ASIM_0001940301"/>
</dbReference>
<evidence type="ECO:0000313" key="4">
    <source>
        <dbReference type="WBParaSite" id="ASIM_0001940301-mRNA-1"/>
    </source>
</evidence>
<dbReference type="Gene3D" id="3.30.160.60">
    <property type="entry name" value="Classic Zinc Finger"/>
    <property type="match status" value="1"/>
</dbReference>
<dbReference type="Proteomes" id="UP000267096">
    <property type="component" value="Unassembled WGS sequence"/>
</dbReference>
<reference evidence="2 3" key="2">
    <citation type="submission" date="2018-11" db="EMBL/GenBank/DDBJ databases">
        <authorList>
            <consortium name="Pathogen Informatics"/>
        </authorList>
    </citation>
    <scope>NUCLEOTIDE SEQUENCE [LARGE SCALE GENOMIC DNA]</scope>
</reference>
<protein>
    <submittedName>
        <fullName evidence="4">U1-type domain-containing protein</fullName>
    </submittedName>
</protein>
<reference evidence="4" key="1">
    <citation type="submission" date="2017-02" db="UniProtKB">
        <authorList>
            <consortium name="WormBaseParasite"/>
        </authorList>
    </citation>
    <scope>IDENTIFICATION</scope>
</reference>
<evidence type="ECO:0000256" key="1">
    <source>
        <dbReference type="SAM" id="MobiDB-lite"/>
    </source>
</evidence>
<evidence type="ECO:0000313" key="3">
    <source>
        <dbReference type="Proteomes" id="UP000267096"/>
    </source>
</evidence>
<dbReference type="EMBL" id="UYRR01036097">
    <property type="protein sequence ID" value="VDK66213.1"/>
    <property type="molecule type" value="Genomic_DNA"/>
</dbReference>
<dbReference type="OrthoDB" id="6434908at2759"/>
<gene>
    <name evidence="2" type="ORF">ASIM_LOCUS18793</name>
</gene>
<dbReference type="SUPFAM" id="SSF57667">
    <property type="entry name" value="beta-beta-alpha zinc fingers"/>
    <property type="match status" value="1"/>
</dbReference>
<accession>A0A0M3KEJ6</accession>
<feature type="compositionally biased region" description="Basic and acidic residues" evidence="1">
    <location>
        <begin position="116"/>
        <end position="131"/>
    </location>
</feature>
<name>A0A0M3KEJ6_ANISI</name>
<dbReference type="InterPro" id="IPR036236">
    <property type="entry name" value="Znf_C2H2_sf"/>
</dbReference>
<feature type="region of interest" description="Disordered" evidence="1">
    <location>
        <begin position="109"/>
        <end position="134"/>
    </location>
</feature>
<evidence type="ECO:0000313" key="2">
    <source>
        <dbReference type="EMBL" id="VDK66213.1"/>
    </source>
</evidence>